<keyword evidence="13" id="KW-1185">Reference proteome</keyword>
<dbReference type="PANTHER" id="PTHR24421">
    <property type="entry name" value="NITRATE/NITRITE SENSOR PROTEIN NARX-RELATED"/>
    <property type="match status" value="1"/>
</dbReference>
<keyword evidence="9" id="KW-0812">Transmembrane</keyword>
<dbReference type="InterPro" id="IPR011712">
    <property type="entry name" value="Sig_transdc_His_kin_sub3_dim/P"/>
</dbReference>
<evidence type="ECO:0000259" key="10">
    <source>
        <dbReference type="Pfam" id="PF02518"/>
    </source>
</evidence>
<proteinExistence type="predicted"/>
<reference evidence="12 13" key="1">
    <citation type="submission" date="2021-01" db="EMBL/GenBank/DDBJ databases">
        <title>Whole genome shotgun sequence of Asanoa siamensis NBRC 107932.</title>
        <authorList>
            <person name="Komaki H."/>
            <person name="Tamura T."/>
        </authorList>
    </citation>
    <scope>NUCLEOTIDE SEQUENCE [LARGE SCALE GENOMIC DNA]</scope>
    <source>
        <strain evidence="12 13">NBRC 107932</strain>
    </source>
</reference>
<comment type="catalytic activity">
    <reaction evidence="1">
        <text>ATP + protein L-histidine = ADP + protein N-phospho-L-histidine.</text>
        <dbReference type="EC" id="2.7.13.3"/>
    </reaction>
</comment>
<dbReference type="SUPFAM" id="SSF55874">
    <property type="entry name" value="ATPase domain of HSP90 chaperone/DNA topoisomerase II/histidine kinase"/>
    <property type="match status" value="1"/>
</dbReference>
<dbReference type="Gene3D" id="3.30.565.10">
    <property type="entry name" value="Histidine kinase-like ATPase, C-terminal domain"/>
    <property type="match status" value="1"/>
</dbReference>
<feature type="transmembrane region" description="Helical" evidence="9">
    <location>
        <begin position="61"/>
        <end position="77"/>
    </location>
</feature>
<dbReference type="InterPro" id="IPR050482">
    <property type="entry name" value="Sensor_HK_TwoCompSys"/>
</dbReference>
<keyword evidence="3" id="KW-0597">Phosphoprotein</keyword>
<feature type="transmembrane region" description="Helical" evidence="9">
    <location>
        <begin position="149"/>
        <end position="167"/>
    </location>
</feature>
<dbReference type="InterPro" id="IPR003594">
    <property type="entry name" value="HATPase_dom"/>
</dbReference>
<feature type="transmembrane region" description="Helical" evidence="9">
    <location>
        <begin position="174"/>
        <end position="190"/>
    </location>
</feature>
<dbReference type="Proteomes" id="UP000604117">
    <property type="component" value="Unassembled WGS sequence"/>
</dbReference>
<evidence type="ECO:0000256" key="8">
    <source>
        <dbReference type="ARBA" id="ARBA00023012"/>
    </source>
</evidence>
<evidence type="ECO:0000256" key="4">
    <source>
        <dbReference type="ARBA" id="ARBA00022679"/>
    </source>
</evidence>
<keyword evidence="4" id="KW-0808">Transferase</keyword>
<dbReference type="Pfam" id="PF07730">
    <property type="entry name" value="HisKA_3"/>
    <property type="match status" value="1"/>
</dbReference>
<comment type="caution">
    <text evidence="12">The sequence shown here is derived from an EMBL/GenBank/DDBJ whole genome shotgun (WGS) entry which is preliminary data.</text>
</comment>
<dbReference type="CDD" id="cd16917">
    <property type="entry name" value="HATPase_UhpB-NarQ-NarX-like"/>
    <property type="match status" value="1"/>
</dbReference>
<evidence type="ECO:0000256" key="7">
    <source>
        <dbReference type="ARBA" id="ARBA00022840"/>
    </source>
</evidence>
<dbReference type="EMBL" id="BONE01000006">
    <property type="protein sequence ID" value="GIF71624.1"/>
    <property type="molecule type" value="Genomic_DNA"/>
</dbReference>
<dbReference type="Pfam" id="PF02518">
    <property type="entry name" value="HATPase_c"/>
    <property type="match status" value="1"/>
</dbReference>
<dbReference type="PANTHER" id="PTHR24421:SF10">
    <property type="entry name" value="NITRATE_NITRITE SENSOR PROTEIN NARQ"/>
    <property type="match status" value="1"/>
</dbReference>
<evidence type="ECO:0000256" key="2">
    <source>
        <dbReference type="ARBA" id="ARBA00012438"/>
    </source>
</evidence>
<accession>A0ABQ4CK11</accession>
<name>A0ABQ4CK11_9ACTN</name>
<evidence type="ECO:0000256" key="5">
    <source>
        <dbReference type="ARBA" id="ARBA00022741"/>
    </source>
</evidence>
<organism evidence="12 13">
    <name type="scientific">Asanoa siamensis</name>
    <dbReference type="NCBI Taxonomy" id="926357"/>
    <lineage>
        <taxon>Bacteria</taxon>
        <taxon>Bacillati</taxon>
        <taxon>Actinomycetota</taxon>
        <taxon>Actinomycetes</taxon>
        <taxon>Micromonosporales</taxon>
        <taxon>Micromonosporaceae</taxon>
        <taxon>Asanoa</taxon>
    </lineage>
</organism>
<dbReference type="EC" id="2.7.13.3" evidence="2"/>
<evidence type="ECO:0000259" key="11">
    <source>
        <dbReference type="Pfam" id="PF07730"/>
    </source>
</evidence>
<dbReference type="InterPro" id="IPR036890">
    <property type="entry name" value="HATPase_C_sf"/>
</dbReference>
<keyword evidence="9" id="KW-1133">Transmembrane helix</keyword>
<dbReference type="Gene3D" id="1.20.5.1930">
    <property type="match status" value="1"/>
</dbReference>
<evidence type="ECO:0000313" key="12">
    <source>
        <dbReference type="EMBL" id="GIF71624.1"/>
    </source>
</evidence>
<gene>
    <name evidence="12" type="ORF">Asi02nite_11420</name>
</gene>
<keyword evidence="9" id="KW-0472">Membrane</keyword>
<feature type="domain" description="Signal transduction histidine kinase subgroup 3 dimerisation and phosphoacceptor" evidence="11">
    <location>
        <begin position="213"/>
        <end position="273"/>
    </location>
</feature>
<feature type="transmembrane region" description="Helical" evidence="9">
    <location>
        <begin position="109"/>
        <end position="137"/>
    </location>
</feature>
<evidence type="ECO:0000256" key="1">
    <source>
        <dbReference type="ARBA" id="ARBA00000085"/>
    </source>
</evidence>
<evidence type="ECO:0000256" key="3">
    <source>
        <dbReference type="ARBA" id="ARBA00022553"/>
    </source>
</evidence>
<evidence type="ECO:0000313" key="13">
    <source>
        <dbReference type="Proteomes" id="UP000604117"/>
    </source>
</evidence>
<feature type="domain" description="Histidine kinase/HSP90-like ATPase" evidence="10">
    <location>
        <begin position="319"/>
        <end position="403"/>
    </location>
</feature>
<evidence type="ECO:0000256" key="9">
    <source>
        <dbReference type="SAM" id="Phobius"/>
    </source>
</evidence>
<keyword evidence="5" id="KW-0547">Nucleotide-binding</keyword>
<keyword evidence="8" id="KW-0902">Two-component regulatory system</keyword>
<keyword evidence="7" id="KW-0067">ATP-binding</keyword>
<keyword evidence="6" id="KW-0418">Kinase</keyword>
<protein>
    <recommendedName>
        <fullName evidence="2">histidine kinase</fullName>
        <ecNumber evidence="2">2.7.13.3</ecNumber>
    </recommendedName>
</protein>
<sequence length="407" mass="43299">MRGGVPAERATVPIRARRRHPGAVAIRYPGTWSQVGPLPENVQVATEIQDVLRDPERVRRAARVVVGLIVILVVTTVDGGMTLPPGWVLLVLPVGLAAMALPPRYRVPVFAVCAGFVVAVSTQESVQLGVAGAGFVFLSTSEDPARRPWLGWLGGLTGAAVAVGHSLSAYEQPFVFVTVGYLLAVLWRSWSRGRALTRETRALRGQAAWLEQRTHLARKLHDVVGHHVTAMVVQAEAGQLGDDPAAALRAIAATGRNALGELDTLVVHLRDPDAAIAVSAPPRLADIDELLAQPLRQQGLTVRVHLDPEPGLDEHGVLTVYRIVQEAVTNIARHAKATTAWVELVRVGDRARLRVSDDGIGPARAPVRGSGLIGIGERVRACGGGWELVERAGGGTVLQADLPVVAP</sequence>
<evidence type="ECO:0000256" key="6">
    <source>
        <dbReference type="ARBA" id="ARBA00022777"/>
    </source>
</evidence>